<feature type="binding site" evidence="11">
    <location>
        <position position="413"/>
    </location>
    <ligand>
        <name>ATP</name>
        <dbReference type="ChEBI" id="CHEBI:30616"/>
    </ligand>
</feature>
<comment type="catalytic activity">
    <reaction evidence="10">
        <text>gamma-L-glutamyl-L-cysteine + glycine + ATP = glutathione + ADP + phosphate + H(+)</text>
        <dbReference type="Rhea" id="RHEA:13557"/>
        <dbReference type="ChEBI" id="CHEBI:15378"/>
        <dbReference type="ChEBI" id="CHEBI:30616"/>
        <dbReference type="ChEBI" id="CHEBI:43474"/>
        <dbReference type="ChEBI" id="CHEBI:57305"/>
        <dbReference type="ChEBI" id="CHEBI:57925"/>
        <dbReference type="ChEBI" id="CHEBI:58173"/>
        <dbReference type="ChEBI" id="CHEBI:456216"/>
        <dbReference type="EC" id="6.3.2.3"/>
    </reaction>
</comment>
<evidence type="ECO:0000256" key="13">
    <source>
        <dbReference type="PIRSR" id="PIRSR001558-3"/>
    </source>
</evidence>
<dbReference type="OrthoDB" id="2020073at2759"/>
<keyword evidence="5 10" id="KW-0317">Glutathione biosynthesis</keyword>
<dbReference type="EC" id="6.3.2.3" evidence="10"/>
<feature type="binding site" evidence="11">
    <location>
        <position position="497"/>
    </location>
    <ligand>
        <name>substrate</name>
    </ligand>
</feature>
<dbReference type="GO" id="GO:0005524">
    <property type="term" value="F:ATP binding"/>
    <property type="evidence" value="ECO:0007669"/>
    <property type="project" value="UniProtKB-UniRule"/>
</dbReference>
<feature type="binding site" evidence="13">
    <location>
        <begin position="152"/>
        <end position="155"/>
    </location>
    <ligand>
        <name>substrate</name>
    </ligand>
</feature>
<evidence type="ECO:0000256" key="5">
    <source>
        <dbReference type="ARBA" id="ARBA00022684"/>
    </source>
</evidence>
<dbReference type="GO" id="GO:0004363">
    <property type="term" value="F:glutathione synthase activity"/>
    <property type="evidence" value="ECO:0007669"/>
    <property type="project" value="UniProtKB-UniRule"/>
</dbReference>
<keyword evidence="6 10" id="KW-0479">Metal-binding</keyword>
<dbReference type="GO" id="GO:0000287">
    <property type="term" value="F:magnesium ion binding"/>
    <property type="evidence" value="ECO:0007669"/>
    <property type="project" value="UniProtKB-UniRule"/>
</dbReference>
<evidence type="ECO:0000256" key="11">
    <source>
        <dbReference type="PIRSR" id="PIRSR001558-1"/>
    </source>
</evidence>
<evidence type="ECO:0000256" key="6">
    <source>
        <dbReference type="ARBA" id="ARBA00022723"/>
    </source>
</evidence>
<dbReference type="Gene3D" id="3.30.1490.80">
    <property type="match status" value="1"/>
</dbReference>
<accession>A0A0C2WUU1</accession>
<name>A0A0C2WUU1_SERVB</name>
<dbReference type="AlphaFoldDB" id="A0A0C2WUU1"/>
<dbReference type="InterPro" id="IPR014049">
    <property type="entry name" value="Glutathione_synthase_N_euk"/>
</dbReference>
<feature type="binding site" evidence="12">
    <location>
        <position position="406"/>
    </location>
    <ligand>
        <name>Mg(2+)</name>
        <dbReference type="ChEBI" id="CHEBI:18420"/>
    </ligand>
</feature>
<evidence type="ECO:0000256" key="12">
    <source>
        <dbReference type="PIRSR" id="PIRSR001558-2"/>
    </source>
</evidence>
<evidence type="ECO:0000256" key="2">
    <source>
        <dbReference type="ARBA" id="ARBA00010385"/>
    </source>
</evidence>
<evidence type="ECO:0000256" key="4">
    <source>
        <dbReference type="ARBA" id="ARBA00022598"/>
    </source>
</evidence>
<dbReference type="GO" id="GO:0005829">
    <property type="term" value="C:cytosol"/>
    <property type="evidence" value="ECO:0007669"/>
    <property type="project" value="TreeGrafter"/>
</dbReference>
<comment type="pathway">
    <text evidence="1 10">Sulfur metabolism; glutathione biosynthesis; glutathione from L-cysteine and L-glutamate: step 2/2.</text>
</comment>
<feature type="binding site" evidence="13">
    <location>
        <begin position="508"/>
        <end position="509"/>
    </location>
    <ligand>
        <name>substrate</name>
    </ligand>
</feature>
<dbReference type="Pfam" id="PF03917">
    <property type="entry name" value="GSH_synth_ATP"/>
    <property type="match status" value="1"/>
</dbReference>
<dbReference type="InterPro" id="IPR016185">
    <property type="entry name" value="PreATP-grasp_dom_sf"/>
</dbReference>
<feature type="binding site" evidence="11">
    <location>
        <position position="130"/>
    </location>
    <ligand>
        <name>substrate</name>
    </ligand>
</feature>
<dbReference type="InterPro" id="IPR005615">
    <property type="entry name" value="Glutathione_synthase"/>
</dbReference>
<feature type="domain" description="Glutathione synthase substrate-binding" evidence="14">
    <location>
        <begin position="224"/>
        <end position="330"/>
    </location>
</feature>
<dbReference type="PIRSF" id="PIRSF001558">
    <property type="entry name" value="GSHase"/>
    <property type="match status" value="1"/>
</dbReference>
<dbReference type="Pfam" id="PF03199">
    <property type="entry name" value="GSH_synthase"/>
    <property type="match status" value="1"/>
</dbReference>
<protein>
    <recommendedName>
        <fullName evidence="10">Glutathione synthetase</fullName>
        <shortName evidence="10">GSH-S</shortName>
        <ecNumber evidence="10">6.3.2.3</ecNumber>
    </recommendedName>
</protein>
<dbReference type="InterPro" id="IPR037013">
    <property type="entry name" value="GSH-S_sub-bd_sf"/>
</dbReference>
<dbReference type="UniPathway" id="UPA00142">
    <property type="reaction ID" value="UER00210"/>
</dbReference>
<feature type="binding site" evidence="13">
    <location>
        <begin position="233"/>
        <end position="235"/>
    </location>
    <ligand>
        <name>substrate</name>
    </ligand>
</feature>
<feature type="binding site" evidence="11">
    <location>
        <begin position="402"/>
        <end position="411"/>
    </location>
    <ligand>
        <name>ATP</name>
        <dbReference type="ChEBI" id="CHEBI:30616"/>
    </ligand>
</feature>
<feature type="binding site" evidence="11">
    <location>
        <begin position="435"/>
        <end position="438"/>
    </location>
    <ligand>
        <name>ATP</name>
        <dbReference type="ChEBI" id="CHEBI:30616"/>
    </ligand>
</feature>
<feature type="binding site" evidence="13">
    <location>
        <begin position="294"/>
        <end position="297"/>
    </location>
    <ligand>
        <name>substrate</name>
    </ligand>
</feature>
<gene>
    <name evidence="15" type="ORF">M408DRAFT_328409</name>
</gene>
<dbReference type="InterPro" id="IPR014709">
    <property type="entry name" value="Glutathione_synthase_C_euk"/>
</dbReference>
<comment type="subunit">
    <text evidence="3">Homodimer.</text>
</comment>
<keyword evidence="7 10" id="KW-0547">Nucleotide-binding</keyword>
<dbReference type="GO" id="GO:0043295">
    <property type="term" value="F:glutathione binding"/>
    <property type="evidence" value="ECO:0007669"/>
    <property type="project" value="UniProtKB-UniRule"/>
</dbReference>
<dbReference type="SUPFAM" id="SSF52440">
    <property type="entry name" value="PreATP-grasp domain"/>
    <property type="match status" value="1"/>
</dbReference>
<feature type="binding site" evidence="11">
    <location>
        <position position="499"/>
    </location>
    <ligand>
        <name>ATP</name>
        <dbReference type="ChEBI" id="CHEBI:30616"/>
    </ligand>
</feature>
<evidence type="ECO:0000313" key="15">
    <source>
        <dbReference type="EMBL" id="KIM29963.1"/>
    </source>
</evidence>
<dbReference type="Gene3D" id="3.30.1490.50">
    <property type="match status" value="1"/>
</dbReference>
<feature type="binding site" evidence="11">
    <location>
        <position position="148"/>
    </location>
    <ligand>
        <name>ATP</name>
        <dbReference type="ChEBI" id="CHEBI:30616"/>
    </ligand>
</feature>
<dbReference type="FunFam" id="3.40.50.1760:FF:000001">
    <property type="entry name" value="Glutathione synthetase"/>
    <property type="match status" value="1"/>
</dbReference>
<evidence type="ECO:0000256" key="8">
    <source>
        <dbReference type="ARBA" id="ARBA00022840"/>
    </source>
</evidence>
<keyword evidence="9 10" id="KW-0460">Magnesium</keyword>
<organism evidence="15 16">
    <name type="scientific">Serendipita vermifera MAFF 305830</name>
    <dbReference type="NCBI Taxonomy" id="933852"/>
    <lineage>
        <taxon>Eukaryota</taxon>
        <taxon>Fungi</taxon>
        <taxon>Dikarya</taxon>
        <taxon>Basidiomycota</taxon>
        <taxon>Agaricomycotina</taxon>
        <taxon>Agaricomycetes</taxon>
        <taxon>Sebacinales</taxon>
        <taxon>Serendipitaceae</taxon>
        <taxon>Serendipita</taxon>
    </lineage>
</organism>
<keyword evidence="4 10" id="KW-0436">Ligase</keyword>
<reference evidence="16" key="2">
    <citation type="submission" date="2015-01" db="EMBL/GenBank/DDBJ databases">
        <title>Evolutionary Origins and Diversification of the Mycorrhizal Mutualists.</title>
        <authorList>
            <consortium name="DOE Joint Genome Institute"/>
            <consortium name="Mycorrhizal Genomics Consortium"/>
            <person name="Kohler A."/>
            <person name="Kuo A."/>
            <person name="Nagy L.G."/>
            <person name="Floudas D."/>
            <person name="Copeland A."/>
            <person name="Barry K.W."/>
            <person name="Cichocki N."/>
            <person name="Veneault-Fourrey C."/>
            <person name="LaButti K."/>
            <person name="Lindquist E.A."/>
            <person name="Lipzen A."/>
            <person name="Lundell T."/>
            <person name="Morin E."/>
            <person name="Murat C."/>
            <person name="Riley R."/>
            <person name="Ohm R."/>
            <person name="Sun H."/>
            <person name="Tunlid A."/>
            <person name="Henrissat B."/>
            <person name="Grigoriev I.V."/>
            <person name="Hibbett D.S."/>
            <person name="Martin F."/>
        </authorList>
    </citation>
    <scope>NUCLEOTIDE SEQUENCE [LARGE SCALE GENOMIC DNA]</scope>
    <source>
        <strain evidence="16">MAFF 305830</strain>
    </source>
</reference>
<keyword evidence="16" id="KW-1185">Reference proteome</keyword>
<feature type="binding site" evidence="11">
    <location>
        <position position="505"/>
    </location>
    <ligand>
        <name>ATP</name>
        <dbReference type="ChEBI" id="CHEBI:30616"/>
    </ligand>
</feature>
<proteinExistence type="inferred from homology"/>
<evidence type="ECO:0000313" key="16">
    <source>
        <dbReference type="Proteomes" id="UP000054097"/>
    </source>
</evidence>
<dbReference type="SUPFAM" id="SSF56059">
    <property type="entry name" value="Glutathione synthetase ATP-binding domain-like"/>
    <property type="match status" value="1"/>
</dbReference>
<dbReference type="Gene3D" id="3.40.50.1760">
    <property type="entry name" value="Glutathione synthase, substrate-binding domain superfamily, eukaryotic"/>
    <property type="match status" value="1"/>
</dbReference>
<dbReference type="Gene3D" id="3.30.470.20">
    <property type="entry name" value="ATP-grasp fold, B domain"/>
    <property type="match status" value="1"/>
</dbReference>
<comment type="similarity">
    <text evidence="2 10">Belongs to the eukaryotic GSH synthase family.</text>
</comment>
<sequence>MPLPKWPPAISPSQLEELRLIATTYALSHGLLYLPPGQQQPPAPSSAIHAPFALFPSPFPRTLFTHAQDLQQIYNVLYARVASDTEFLDRVLSAETAVGRVDEFVGTLWKIWKEVRSEGLVQPLQLGIFRSDYLLHEDGDGMDIKQVEFNTISASFGGLSQAVDGLHRYLMASTGYYSCSPILKESNVPPNNTLAEIVSGLAQAHKAYLQSKLNSASNQGHPAQILFVTQPNERNVFDQRPLEYELLNTYNIRVIRRTFEELATQAHIQDSTRVLLVDTSTSPDPVEVSVVYFRAGYTPVDYPTSTHFDTRKTLERSAAIKCPSLALQLAGSKKVQAVLSRPGVVETFILSDRWAAISQDNPHSFTGEDVDGLRRSWMEMYGLEEEGAIEKARKDAQELVLKPQREGGGNNVYKGHIPEFLDGLSEKEREAWIAMALIKVPKGVENTLVRSGSEPVRANVVCELGIFGWALFGYESDPSTDGKKLKLEEGSGGYLLRTKGEDSDEGGVATGFSVLDSVILVD</sequence>
<dbReference type="NCBIfam" id="TIGR01986">
    <property type="entry name" value="glut_syn_euk"/>
    <property type="match status" value="1"/>
</dbReference>
<evidence type="ECO:0000259" key="14">
    <source>
        <dbReference type="Pfam" id="PF03199"/>
    </source>
</evidence>
<keyword evidence="8 10" id="KW-0067">ATP-binding</keyword>
<evidence type="ECO:0000256" key="7">
    <source>
        <dbReference type="ARBA" id="ARBA00022741"/>
    </source>
</evidence>
<dbReference type="Proteomes" id="UP000054097">
    <property type="component" value="Unassembled WGS sequence"/>
</dbReference>
<evidence type="ECO:0000256" key="1">
    <source>
        <dbReference type="ARBA" id="ARBA00004965"/>
    </source>
</evidence>
<evidence type="ECO:0000256" key="3">
    <source>
        <dbReference type="ARBA" id="ARBA00011738"/>
    </source>
</evidence>
<reference evidence="15 16" key="1">
    <citation type="submission" date="2014-04" db="EMBL/GenBank/DDBJ databases">
        <authorList>
            <consortium name="DOE Joint Genome Institute"/>
            <person name="Kuo A."/>
            <person name="Zuccaro A."/>
            <person name="Kohler A."/>
            <person name="Nagy L.G."/>
            <person name="Floudas D."/>
            <person name="Copeland A."/>
            <person name="Barry K.W."/>
            <person name="Cichocki N."/>
            <person name="Veneault-Fourrey C."/>
            <person name="LaButti K."/>
            <person name="Lindquist E.A."/>
            <person name="Lipzen A."/>
            <person name="Lundell T."/>
            <person name="Morin E."/>
            <person name="Murat C."/>
            <person name="Sun H."/>
            <person name="Tunlid A."/>
            <person name="Henrissat B."/>
            <person name="Grigoriev I.V."/>
            <person name="Hibbett D.S."/>
            <person name="Martin F."/>
            <person name="Nordberg H.P."/>
            <person name="Cantor M.N."/>
            <person name="Hua S.X."/>
        </authorList>
    </citation>
    <scope>NUCLEOTIDE SEQUENCE [LARGE SCALE GENOMIC DNA]</scope>
    <source>
        <strain evidence="15 16">MAFF 305830</strain>
    </source>
</reference>
<dbReference type="Gene3D" id="1.10.1080.10">
    <property type="entry name" value="Glutathione Synthetase, Chain A, domain 3"/>
    <property type="match status" value="1"/>
</dbReference>
<evidence type="ECO:0000256" key="10">
    <source>
        <dbReference type="PIRNR" id="PIRNR001558"/>
    </source>
</evidence>
<dbReference type="PANTHER" id="PTHR11130">
    <property type="entry name" value="GLUTATHIONE SYNTHETASE"/>
    <property type="match status" value="1"/>
</dbReference>
<dbReference type="EMBL" id="KN824286">
    <property type="protein sequence ID" value="KIM29963.1"/>
    <property type="molecule type" value="Genomic_DNA"/>
</dbReference>
<dbReference type="InterPro" id="IPR014042">
    <property type="entry name" value="Glutathione_synthase_a-hlx"/>
</dbReference>
<feature type="binding site" evidence="11">
    <location>
        <position position="333"/>
    </location>
    <ligand>
        <name>ATP</name>
        <dbReference type="ChEBI" id="CHEBI:30616"/>
    </ligand>
</feature>
<feature type="binding site" evidence="11">
    <location>
        <position position="463"/>
    </location>
    <ligand>
        <name>ATP</name>
        <dbReference type="ChEBI" id="CHEBI:30616"/>
    </ligand>
</feature>
<dbReference type="HOGENOM" id="CLU_025152_2_1_1"/>
<dbReference type="PANTHER" id="PTHR11130:SF0">
    <property type="entry name" value="GLUTATHIONE SYNTHETASE"/>
    <property type="match status" value="1"/>
</dbReference>
<evidence type="ECO:0000256" key="9">
    <source>
        <dbReference type="ARBA" id="ARBA00022842"/>
    </source>
</evidence>
<dbReference type="STRING" id="933852.A0A0C2WUU1"/>
<comment type="cofactor">
    <cofactor evidence="10 12">
        <name>Mg(2+)</name>
        <dbReference type="ChEBI" id="CHEBI:18420"/>
    </cofactor>
    <text evidence="10 12">Binds 1 Mg(2+) ion per subunit.</text>
</comment>
<feature type="binding site" evidence="12">
    <location>
        <position position="148"/>
    </location>
    <ligand>
        <name>Mg(2+)</name>
        <dbReference type="ChEBI" id="CHEBI:18420"/>
    </ligand>
</feature>
<dbReference type="InterPro" id="IPR004887">
    <property type="entry name" value="GSH_synth_subst-bd"/>
</dbReference>
<feature type="binding site" evidence="12">
    <location>
        <position position="150"/>
    </location>
    <ligand>
        <name>Mg(2+)</name>
        <dbReference type="ChEBI" id="CHEBI:18420"/>
    </ligand>
</feature>
<feature type="binding site" evidence="11">
    <location>
        <position position="239"/>
    </location>
    <ligand>
        <name>substrate</name>
    </ligand>
</feature>